<evidence type="ECO:0000313" key="3">
    <source>
        <dbReference type="Proteomes" id="UP001231518"/>
    </source>
</evidence>
<comment type="caution">
    <text evidence="2">The sequence shown here is derived from an EMBL/GenBank/DDBJ whole genome shotgun (WGS) entry which is preliminary data.</text>
</comment>
<name>A0AAD7YPG3_MYTSE</name>
<keyword evidence="3" id="KW-1185">Reference proteome</keyword>
<evidence type="ECO:0000313" key="2">
    <source>
        <dbReference type="EMBL" id="KAJ8723660.1"/>
    </source>
</evidence>
<dbReference type="Pfam" id="PF00078">
    <property type="entry name" value="RVT_1"/>
    <property type="match status" value="1"/>
</dbReference>
<accession>A0AAD7YPG3</accession>
<gene>
    <name evidence="2" type="ORF">PYW07_007640</name>
</gene>
<dbReference type="EMBL" id="JARGEI010000011">
    <property type="protein sequence ID" value="KAJ8723660.1"/>
    <property type="molecule type" value="Genomic_DNA"/>
</dbReference>
<dbReference type="AlphaFoldDB" id="A0AAD7YPG3"/>
<feature type="domain" description="Reverse transcriptase" evidence="1">
    <location>
        <begin position="1"/>
        <end position="114"/>
    </location>
</feature>
<organism evidence="2 3">
    <name type="scientific">Mythimna separata</name>
    <name type="common">Oriental armyworm</name>
    <name type="synonym">Pseudaletia separata</name>
    <dbReference type="NCBI Taxonomy" id="271217"/>
    <lineage>
        <taxon>Eukaryota</taxon>
        <taxon>Metazoa</taxon>
        <taxon>Ecdysozoa</taxon>
        <taxon>Arthropoda</taxon>
        <taxon>Hexapoda</taxon>
        <taxon>Insecta</taxon>
        <taxon>Pterygota</taxon>
        <taxon>Neoptera</taxon>
        <taxon>Endopterygota</taxon>
        <taxon>Lepidoptera</taxon>
        <taxon>Glossata</taxon>
        <taxon>Ditrysia</taxon>
        <taxon>Noctuoidea</taxon>
        <taxon>Noctuidae</taxon>
        <taxon>Noctuinae</taxon>
        <taxon>Hadenini</taxon>
        <taxon>Mythimna</taxon>
    </lineage>
</organism>
<protein>
    <recommendedName>
        <fullName evidence="1">Reverse transcriptase domain-containing protein</fullName>
    </recommendedName>
</protein>
<dbReference type="PANTHER" id="PTHR33332">
    <property type="entry name" value="REVERSE TRANSCRIPTASE DOMAIN-CONTAINING PROTEIN"/>
    <property type="match status" value="1"/>
</dbReference>
<dbReference type="PROSITE" id="PS50878">
    <property type="entry name" value="RT_POL"/>
    <property type="match status" value="1"/>
</dbReference>
<dbReference type="InterPro" id="IPR000477">
    <property type="entry name" value="RT_dom"/>
</dbReference>
<evidence type="ECO:0000259" key="1">
    <source>
        <dbReference type="PROSITE" id="PS50878"/>
    </source>
</evidence>
<dbReference type="Proteomes" id="UP001231518">
    <property type="component" value="Chromosome 20"/>
</dbReference>
<sequence>MGVPQGSILGPFLFLVYINDLPYMMASLSDIILFADDTSLIFKVDRKDADVLHVNESLAVLSKWFAANNLLLNANKTKCIKFSLPNVPQVGLNLMLDGKKLDAITETVFLGVTIDSKLQWGAHIGTLSGRLSSAAYAVRKIRQLTDVATARLVYYAYFHSIMSYGILLWGSAADAESIFILQKRAIRAIYKMGPRESLRNIFGEIDIITLPSLYILESILYVRKNLGLFKIRSDLHDKNTRRKHEIVLPKWRVAKTSKSFLVNSIRFYNKLPKSVIELSEGKFKTHIKRVLTKKAYYKVRDYVEDTLVWH</sequence>
<reference evidence="2" key="1">
    <citation type="submission" date="2023-03" db="EMBL/GenBank/DDBJ databases">
        <title>Chromosome-level genomes of two armyworms, Mythimna separata and Mythimna loreyi, provide insights into the biosynthesis and reception of sex pheromones.</title>
        <authorList>
            <person name="Zhao H."/>
        </authorList>
    </citation>
    <scope>NUCLEOTIDE SEQUENCE</scope>
    <source>
        <strain evidence="2">BeijingLab</strain>
        <tissue evidence="2">Pupa</tissue>
    </source>
</reference>
<proteinExistence type="predicted"/>